<protein>
    <submittedName>
        <fullName evidence="1">Uncharacterized protein</fullName>
    </submittedName>
</protein>
<gene>
    <name evidence="1" type="ORF">L2E82_35315</name>
</gene>
<dbReference type="EMBL" id="CM042014">
    <property type="protein sequence ID" value="KAI3723594.1"/>
    <property type="molecule type" value="Genomic_DNA"/>
</dbReference>
<organism evidence="1 2">
    <name type="scientific">Cichorium intybus</name>
    <name type="common">Chicory</name>
    <dbReference type="NCBI Taxonomy" id="13427"/>
    <lineage>
        <taxon>Eukaryota</taxon>
        <taxon>Viridiplantae</taxon>
        <taxon>Streptophyta</taxon>
        <taxon>Embryophyta</taxon>
        <taxon>Tracheophyta</taxon>
        <taxon>Spermatophyta</taxon>
        <taxon>Magnoliopsida</taxon>
        <taxon>eudicotyledons</taxon>
        <taxon>Gunneridae</taxon>
        <taxon>Pentapetalae</taxon>
        <taxon>asterids</taxon>
        <taxon>campanulids</taxon>
        <taxon>Asterales</taxon>
        <taxon>Asteraceae</taxon>
        <taxon>Cichorioideae</taxon>
        <taxon>Cichorieae</taxon>
        <taxon>Cichoriinae</taxon>
        <taxon>Cichorium</taxon>
    </lineage>
</organism>
<accession>A0ACB9BNV2</accession>
<keyword evidence="2" id="KW-1185">Reference proteome</keyword>
<dbReference type="Proteomes" id="UP001055811">
    <property type="component" value="Linkage Group LG06"/>
</dbReference>
<sequence>MFDGGDGEIQGFSPYWWLLVKTNVATKVLEPYAVETSDFVACISDNHGVLWWFGGLRWAVHGETCRQISRNGGGGQWRSWRLLVVVKAVVAEEVNGDGS</sequence>
<reference evidence="2" key="1">
    <citation type="journal article" date="2022" name="Mol. Ecol. Resour.">
        <title>The genomes of chicory, endive, great burdock and yacon provide insights into Asteraceae palaeo-polyploidization history and plant inulin production.</title>
        <authorList>
            <person name="Fan W."/>
            <person name="Wang S."/>
            <person name="Wang H."/>
            <person name="Wang A."/>
            <person name="Jiang F."/>
            <person name="Liu H."/>
            <person name="Zhao H."/>
            <person name="Xu D."/>
            <person name="Zhang Y."/>
        </authorList>
    </citation>
    <scope>NUCLEOTIDE SEQUENCE [LARGE SCALE GENOMIC DNA]</scope>
    <source>
        <strain evidence="2">cv. Punajuju</strain>
    </source>
</reference>
<reference evidence="1 2" key="2">
    <citation type="journal article" date="2022" name="Mol. Ecol. Resour.">
        <title>The genomes of chicory, endive, great burdock and yacon provide insights into Asteraceae paleo-polyploidization history and plant inulin production.</title>
        <authorList>
            <person name="Fan W."/>
            <person name="Wang S."/>
            <person name="Wang H."/>
            <person name="Wang A."/>
            <person name="Jiang F."/>
            <person name="Liu H."/>
            <person name="Zhao H."/>
            <person name="Xu D."/>
            <person name="Zhang Y."/>
        </authorList>
    </citation>
    <scope>NUCLEOTIDE SEQUENCE [LARGE SCALE GENOMIC DNA]</scope>
    <source>
        <strain evidence="2">cv. Punajuju</strain>
        <tissue evidence="1">Leaves</tissue>
    </source>
</reference>
<evidence type="ECO:0000313" key="1">
    <source>
        <dbReference type="EMBL" id="KAI3723594.1"/>
    </source>
</evidence>
<proteinExistence type="predicted"/>
<evidence type="ECO:0000313" key="2">
    <source>
        <dbReference type="Proteomes" id="UP001055811"/>
    </source>
</evidence>
<name>A0ACB9BNV2_CICIN</name>
<comment type="caution">
    <text evidence="1">The sequence shown here is derived from an EMBL/GenBank/DDBJ whole genome shotgun (WGS) entry which is preliminary data.</text>
</comment>